<dbReference type="SMART" id="SM00033">
    <property type="entry name" value="CH"/>
    <property type="match status" value="1"/>
</dbReference>
<evidence type="ECO:0000259" key="6">
    <source>
        <dbReference type="PROSITE" id="PS50067"/>
    </source>
</evidence>
<dbReference type="InterPro" id="IPR031852">
    <property type="entry name" value="Vik1/Cik1_MT-bd"/>
</dbReference>
<dbReference type="Gene3D" id="1.10.418.10">
    <property type="entry name" value="Calponin-like domain"/>
    <property type="match status" value="1"/>
</dbReference>
<dbReference type="GO" id="GO:0007018">
    <property type="term" value="P:microtubule-based movement"/>
    <property type="evidence" value="ECO:0007669"/>
    <property type="project" value="InterPro"/>
</dbReference>
<dbReference type="Proteomes" id="UP000298416">
    <property type="component" value="Unassembled WGS sequence"/>
</dbReference>
<dbReference type="GO" id="GO:0003777">
    <property type="term" value="F:microtubule motor activity"/>
    <property type="evidence" value="ECO:0007669"/>
    <property type="project" value="InterPro"/>
</dbReference>
<comment type="caution">
    <text evidence="7">The sequence shown here is derived from an EMBL/GenBank/DDBJ whole genome shotgun (WGS) entry which is preliminary data.</text>
</comment>
<feature type="region of interest" description="Disordered" evidence="4">
    <location>
        <begin position="816"/>
        <end position="882"/>
    </location>
</feature>
<evidence type="ECO:0000256" key="4">
    <source>
        <dbReference type="SAM" id="MobiDB-lite"/>
    </source>
</evidence>
<dbReference type="SUPFAM" id="SSF52540">
    <property type="entry name" value="P-loop containing nucleoside triphosphate hydrolases"/>
    <property type="match status" value="1"/>
</dbReference>
<feature type="domain" description="Kinesin motor" evidence="6">
    <location>
        <begin position="408"/>
        <end position="629"/>
    </location>
</feature>
<dbReference type="FunFam" id="1.10.418.10:FF:000062">
    <property type="entry name" value="Kinesin-like protein KIN-14I isoform A"/>
    <property type="match status" value="1"/>
</dbReference>
<proteinExistence type="inferred from homology"/>
<dbReference type="PROSITE" id="PS50021">
    <property type="entry name" value="CH"/>
    <property type="match status" value="1"/>
</dbReference>
<dbReference type="Pfam" id="PF00225">
    <property type="entry name" value="Kinesin"/>
    <property type="match status" value="1"/>
</dbReference>
<dbReference type="GO" id="GO:0015630">
    <property type="term" value="C:microtubule cytoskeleton"/>
    <property type="evidence" value="ECO:0007669"/>
    <property type="project" value="TreeGrafter"/>
</dbReference>
<dbReference type="PANTHER" id="PTHR47972">
    <property type="entry name" value="KINESIN-LIKE PROTEIN KLP-3"/>
    <property type="match status" value="1"/>
</dbReference>
<reference evidence="7" key="2">
    <citation type="submission" date="2020-08" db="EMBL/GenBank/DDBJ databases">
        <title>Plant Genome Project.</title>
        <authorList>
            <person name="Zhang R.-G."/>
        </authorList>
    </citation>
    <scope>NUCLEOTIDE SEQUENCE</scope>
    <source>
        <strain evidence="7">Huo1</strain>
        <tissue evidence="7">Leaf</tissue>
    </source>
</reference>
<dbReference type="InterPro" id="IPR001715">
    <property type="entry name" value="CH_dom"/>
</dbReference>
<dbReference type="FunFam" id="3.40.850.10:FF:000373">
    <property type="entry name" value="p-loop nucleoside triphosphate hydrolase superfamily protein with CH (Calponin Homology) domain"/>
    <property type="match status" value="1"/>
</dbReference>
<dbReference type="InterPro" id="IPR027640">
    <property type="entry name" value="Kinesin-like_fam"/>
</dbReference>
<organism evidence="7">
    <name type="scientific">Salvia splendens</name>
    <name type="common">Scarlet sage</name>
    <dbReference type="NCBI Taxonomy" id="180675"/>
    <lineage>
        <taxon>Eukaryota</taxon>
        <taxon>Viridiplantae</taxon>
        <taxon>Streptophyta</taxon>
        <taxon>Embryophyta</taxon>
        <taxon>Tracheophyta</taxon>
        <taxon>Spermatophyta</taxon>
        <taxon>Magnoliopsida</taxon>
        <taxon>eudicotyledons</taxon>
        <taxon>Gunneridae</taxon>
        <taxon>Pentapetalae</taxon>
        <taxon>asterids</taxon>
        <taxon>lamiids</taxon>
        <taxon>Lamiales</taxon>
        <taxon>Lamiaceae</taxon>
        <taxon>Nepetoideae</taxon>
        <taxon>Mentheae</taxon>
        <taxon>Salviinae</taxon>
        <taxon>Salvia</taxon>
        <taxon>Salvia subgen. Calosphace</taxon>
        <taxon>core Calosphace</taxon>
    </lineage>
</organism>
<evidence type="ECO:0000256" key="3">
    <source>
        <dbReference type="PROSITE-ProRule" id="PRU00283"/>
    </source>
</evidence>
<dbReference type="AlphaFoldDB" id="A0A8X8Y280"/>
<evidence type="ECO:0000256" key="2">
    <source>
        <dbReference type="ARBA" id="ARBA00023175"/>
    </source>
</evidence>
<dbReference type="GO" id="GO:0005524">
    <property type="term" value="F:ATP binding"/>
    <property type="evidence" value="ECO:0007669"/>
    <property type="project" value="InterPro"/>
</dbReference>
<dbReference type="CDD" id="cd21203">
    <property type="entry name" value="CH_AtKIN14-like"/>
    <property type="match status" value="1"/>
</dbReference>
<dbReference type="SMART" id="SM00129">
    <property type="entry name" value="KISc"/>
    <property type="match status" value="1"/>
</dbReference>
<dbReference type="GO" id="GO:0008017">
    <property type="term" value="F:microtubule binding"/>
    <property type="evidence" value="ECO:0007669"/>
    <property type="project" value="InterPro"/>
</dbReference>
<evidence type="ECO:0000259" key="5">
    <source>
        <dbReference type="PROSITE" id="PS50021"/>
    </source>
</evidence>
<dbReference type="Pfam" id="PF00307">
    <property type="entry name" value="CH"/>
    <property type="match status" value="1"/>
</dbReference>
<evidence type="ECO:0000313" key="8">
    <source>
        <dbReference type="Proteomes" id="UP000298416"/>
    </source>
</evidence>
<dbReference type="InterPro" id="IPR027417">
    <property type="entry name" value="P-loop_NTPase"/>
</dbReference>
<reference evidence="7" key="1">
    <citation type="submission" date="2018-01" db="EMBL/GenBank/DDBJ databases">
        <authorList>
            <person name="Mao J.F."/>
        </authorList>
    </citation>
    <scope>NUCLEOTIDE SEQUENCE</scope>
    <source>
        <strain evidence="7">Huo1</strain>
        <tissue evidence="7">Leaf</tissue>
    </source>
</reference>
<dbReference type="SUPFAM" id="SSF47576">
    <property type="entry name" value="Calponin-homology domain, CH-domain"/>
    <property type="match status" value="1"/>
</dbReference>
<keyword evidence="8" id="KW-1185">Reference proteome</keyword>
<comment type="caution">
    <text evidence="3">Lacks conserved residue(s) required for the propagation of feature annotation.</text>
</comment>
<gene>
    <name evidence="7" type="ORF">SASPL_118883</name>
</gene>
<feature type="compositionally biased region" description="Acidic residues" evidence="4">
    <location>
        <begin position="784"/>
        <end position="793"/>
    </location>
</feature>
<feature type="region of interest" description="Disordered" evidence="4">
    <location>
        <begin position="773"/>
        <end position="798"/>
    </location>
</feature>
<sequence length="882" mass="96835">MAAIEGALPFSAASVVLDVLQQHGSRSRGLDFDARHAEEAANRRYEAAAWLRKLIGVVAAKDLPAEPSEEEFRLGLRSGIILCNALNKIQAGAVQKVVECSSDAVLVPDGSALSAFQYFENVRNFLVAVNEIGMPTFEASDLEQGGNSSRVVNCVLGLKSYSEWHKTGGNGVWKFGGNVRTSTSGKQFAGKKSEPFTGSILKITSMNEKSQNGACNEQDSNRTSPASLSMLIRAVLLDKKPEEVPNKIGNVYLKCEIVKLLVFLQPVESVLCKVVEQFESRMGSQFEPVLKQTLLTTKAGLQCMQMKFHEEVENLGLHIRGLAYAASNHHRVLEENRKLYNQVQDLKGNIRVYCRVKPFLPGQYDHLSTVDHIEEGTICINTQAKNGKGRKTFNFNKVFGPSATQEETGPRDLTEHSQGVNFRALRDLFMLADQRKDSFLYEVSVQMLEIYNEQCTLEIRNSSQMGVSVPDASLVRVASTYDTIDLMNLGHKNRAVGATALNERSSRSHSCLTVHVQGRGLTTGSSLRGCMHLVDLAGSERVDKSEVTGDRLKEAQHINRSLSALDDVISSLAQKSSHVPYRNSKLTQLLQNSLGGQAKTLMFVHINPEPDAVGETISTLKFAERVTSVELGAARMNKDSADVKEQIAGLKAALQQKTSGSGMHLSPYQHTPNSRDVSLMLITDAQGKTDRGLDLNELLGNSPSWPSANSSRKSNVDEYDDREFCSGEWVDKLMVNKQDPFCGADNLMTSWDPSNGNVSDAIYQKYQPGKPFGLFQTNNQIDAGDNDDVDELDAGTSDSSERDLLWQLNHSRRVSFASGGSPNVQKPNHKHTKSPEFRSMIPRSGPSPPSGKAVKEGGNGQPPLRMGRQATTETKRKTGSRK</sequence>
<accession>A0A8X8Y280</accession>
<name>A0A8X8Y280_SALSN</name>
<comment type="similarity">
    <text evidence="1">Belongs to the TRAFAC class myosin-kinesin ATPase superfamily. Kinesin family. KIN-14 subfamily.</text>
</comment>
<evidence type="ECO:0000256" key="1">
    <source>
        <dbReference type="ARBA" id="ARBA00010899"/>
    </source>
</evidence>
<dbReference type="Gene3D" id="3.40.850.10">
    <property type="entry name" value="Kinesin motor domain"/>
    <property type="match status" value="2"/>
</dbReference>
<evidence type="ECO:0008006" key="9">
    <source>
        <dbReference type="Google" id="ProtNLM"/>
    </source>
</evidence>
<dbReference type="PRINTS" id="PR00380">
    <property type="entry name" value="KINESINHEAVY"/>
</dbReference>
<dbReference type="Pfam" id="PF16796">
    <property type="entry name" value="Microtub_bd"/>
    <property type="match status" value="1"/>
</dbReference>
<feature type="domain" description="Calponin-homology (CH)" evidence="5">
    <location>
        <begin position="41"/>
        <end position="163"/>
    </location>
</feature>
<evidence type="ECO:0000313" key="7">
    <source>
        <dbReference type="EMBL" id="KAG6422315.1"/>
    </source>
</evidence>
<dbReference type="InterPro" id="IPR001752">
    <property type="entry name" value="Kinesin_motor_dom"/>
</dbReference>
<dbReference type="InterPro" id="IPR036872">
    <property type="entry name" value="CH_dom_sf"/>
</dbReference>
<dbReference type="EMBL" id="PNBA02000006">
    <property type="protein sequence ID" value="KAG6422315.1"/>
    <property type="molecule type" value="Genomic_DNA"/>
</dbReference>
<dbReference type="PROSITE" id="PS50067">
    <property type="entry name" value="KINESIN_MOTOR_2"/>
    <property type="match status" value="1"/>
</dbReference>
<keyword evidence="2" id="KW-0505">Motor protein</keyword>
<dbReference type="InterPro" id="IPR036961">
    <property type="entry name" value="Kinesin_motor_dom_sf"/>
</dbReference>
<protein>
    <recommendedName>
        <fullName evidence="9">Kinesin family member C1</fullName>
    </recommendedName>
</protein>
<dbReference type="PANTHER" id="PTHR47972:SF39">
    <property type="entry name" value="KINESIN-LIKE PROTEIN KIN-14I"/>
    <property type="match status" value="1"/>
</dbReference>